<dbReference type="Proteomes" id="UP000590511">
    <property type="component" value="Unassembled WGS sequence"/>
</dbReference>
<feature type="compositionally biased region" description="Pro residues" evidence="1">
    <location>
        <begin position="1"/>
        <end position="14"/>
    </location>
</feature>
<reference evidence="4 5" key="1">
    <citation type="submission" date="2020-08" db="EMBL/GenBank/DDBJ databases">
        <title>Sequencing the genomes of 1000 actinobacteria strains.</title>
        <authorList>
            <person name="Klenk H.-P."/>
        </authorList>
    </citation>
    <scope>NUCLEOTIDE SEQUENCE [LARGE SCALE GENOMIC DNA]</scope>
    <source>
        <strain evidence="4 5">DSM 43150</strain>
    </source>
</reference>
<evidence type="ECO:0000256" key="2">
    <source>
        <dbReference type="SAM" id="Phobius"/>
    </source>
</evidence>
<reference evidence="3 6" key="2">
    <citation type="submission" date="2021-01" db="EMBL/GenBank/DDBJ databases">
        <title>Whole genome shotgun sequence of Actinoplanes lobatus NBRC 12513.</title>
        <authorList>
            <person name="Komaki H."/>
            <person name="Tamura T."/>
        </authorList>
    </citation>
    <scope>NUCLEOTIDE SEQUENCE [LARGE SCALE GENOMIC DNA]</scope>
    <source>
        <strain evidence="3 6">NBRC 12513</strain>
    </source>
</reference>
<keyword evidence="2" id="KW-0812">Transmembrane</keyword>
<organism evidence="4 5">
    <name type="scientific">Actinoplanes lobatus</name>
    <dbReference type="NCBI Taxonomy" id="113568"/>
    <lineage>
        <taxon>Bacteria</taxon>
        <taxon>Bacillati</taxon>
        <taxon>Actinomycetota</taxon>
        <taxon>Actinomycetes</taxon>
        <taxon>Micromonosporales</taxon>
        <taxon>Micromonosporaceae</taxon>
        <taxon>Actinoplanes</taxon>
    </lineage>
</organism>
<sequence length="178" mass="18371">MSPQPPQQPYPPQQYPAAGPQPAWKPAAPPPKRSRGPRIVLIAVLVVVGLAVAFIALGALVGDEETGQTAKSTATTVVTPAAAQPAGDDEFAVTVKVVDQACGASNCRVTWVPVLIYDGPLPATGESWTVSYKVVGAESGTSAGKILIGPKGPAKQNEKRNRVAEGGKITLQVTGVER</sequence>
<dbReference type="RefSeq" id="WP_188127596.1">
    <property type="nucleotide sequence ID" value="NZ_BOMP01000211.1"/>
</dbReference>
<keyword evidence="2" id="KW-0472">Membrane</keyword>
<dbReference type="EMBL" id="BOMP01000211">
    <property type="protein sequence ID" value="GIE46426.1"/>
    <property type="molecule type" value="Genomic_DNA"/>
</dbReference>
<evidence type="ECO:0000313" key="6">
    <source>
        <dbReference type="Proteomes" id="UP000631312"/>
    </source>
</evidence>
<evidence type="ECO:0000313" key="5">
    <source>
        <dbReference type="Proteomes" id="UP000590511"/>
    </source>
</evidence>
<evidence type="ECO:0000256" key="1">
    <source>
        <dbReference type="SAM" id="MobiDB-lite"/>
    </source>
</evidence>
<comment type="caution">
    <text evidence="4">The sequence shown here is derived from an EMBL/GenBank/DDBJ whole genome shotgun (WGS) entry which is preliminary data.</text>
</comment>
<dbReference type="AlphaFoldDB" id="A0A7W7HRB8"/>
<feature type="compositionally biased region" description="Low complexity" evidence="1">
    <location>
        <begin position="15"/>
        <end position="26"/>
    </location>
</feature>
<proteinExistence type="predicted"/>
<evidence type="ECO:0000313" key="4">
    <source>
        <dbReference type="EMBL" id="MBB4755288.1"/>
    </source>
</evidence>
<gene>
    <name evidence="3" type="ORF">Alo02nite_93240</name>
    <name evidence="4" type="ORF">BJ964_009559</name>
</gene>
<keyword evidence="6" id="KW-1185">Reference proteome</keyword>
<dbReference type="Proteomes" id="UP000631312">
    <property type="component" value="Unassembled WGS sequence"/>
</dbReference>
<name>A0A7W7HRB8_9ACTN</name>
<keyword evidence="2" id="KW-1133">Transmembrane helix</keyword>
<feature type="transmembrane region" description="Helical" evidence="2">
    <location>
        <begin position="39"/>
        <end position="61"/>
    </location>
</feature>
<protein>
    <submittedName>
        <fullName evidence="4">Uncharacterized protein</fullName>
    </submittedName>
</protein>
<accession>A0A7W7HRB8</accession>
<feature type="region of interest" description="Disordered" evidence="1">
    <location>
        <begin position="1"/>
        <end position="33"/>
    </location>
</feature>
<dbReference type="EMBL" id="JACHNC010000002">
    <property type="protein sequence ID" value="MBB4755288.1"/>
    <property type="molecule type" value="Genomic_DNA"/>
</dbReference>
<evidence type="ECO:0000313" key="3">
    <source>
        <dbReference type="EMBL" id="GIE46426.1"/>
    </source>
</evidence>